<reference evidence="7 8" key="2">
    <citation type="submission" date="2018-11" db="EMBL/GenBank/DDBJ databases">
        <authorList>
            <consortium name="Pathogen Informatics"/>
        </authorList>
    </citation>
    <scope>NUCLEOTIDE SEQUENCE [LARGE SCALE GENOMIC DNA]</scope>
</reference>
<feature type="region of interest" description="Disordered" evidence="6">
    <location>
        <begin position="86"/>
        <end position="135"/>
    </location>
</feature>
<name>A0A0N4T4S5_BRUPA</name>
<proteinExistence type="inferred from homology"/>
<evidence type="ECO:0000313" key="7">
    <source>
        <dbReference type="EMBL" id="VDN84361.1"/>
    </source>
</evidence>
<accession>A0A0N4T4S5</accession>
<sequence length="135" mass="16199">SKIRKLFNLTKNDDVRKYVIRRKLPEKEGKFISIQCDTQTFNIRFEMNRTILLGKKPRSKAPKIQRLITPVVLQRKRRRLAMKIKRSVKRREEEAQYHKMMTQYSKEKQAAKIARRRSSASRRESESARYSKSSK</sequence>
<evidence type="ECO:0000313" key="9">
    <source>
        <dbReference type="WBParaSite" id="BPAG_0000320501-mRNA-1"/>
    </source>
</evidence>
<dbReference type="InterPro" id="IPR001377">
    <property type="entry name" value="Ribosomal_eS6"/>
</dbReference>
<dbReference type="GO" id="GO:0006412">
    <property type="term" value="P:translation"/>
    <property type="evidence" value="ECO:0007669"/>
    <property type="project" value="InterPro"/>
</dbReference>
<evidence type="ECO:0000256" key="6">
    <source>
        <dbReference type="SAM" id="MobiDB-lite"/>
    </source>
</evidence>
<keyword evidence="8" id="KW-1185">Reference proteome</keyword>
<keyword evidence="2" id="KW-0689">Ribosomal protein</keyword>
<dbReference type="PANTHER" id="PTHR11502">
    <property type="entry name" value="40S RIBOSOMAL PROTEIN S6"/>
    <property type="match status" value="1"/>
</dbReference>
<dbReference type="Gene3D" id="1.20.5.2650">
    <property type="match status" value="1"/>
</dbReference>
<keyword evidence="3" id="KW-0687">Ribonucleoprotein</keyword>
<dbReference type="STRING" id="6280.A0A0N4T4S5"/>
<reference evidence="9" key="1">
    <citation type="submission" date="2017-02" db="UniProtKB">
        <authorList>
            <consortium name="WormBaseParasite"/>
        </authorList>
    </citation>
    <scope>IDENTIFICATION</scope>
</reference>
<dbReference type="GO" id="GO:1990904">
    <property type="term" value="C:ribonucleoprotein complex"/>
    <property type="evidence" value="ECO:0007669"/>
    <property type="project" value="UniProtKB-KW"/>
</dbReference>
<gene>
    <name evidence="7" type="ORF">BPAG_LOCUS3175</name>
</gene>
<protein>
    <recommendedName>
        <fullName evidence="4">Small ribosomal subunit protein eS6</fullName>
    </recommendedName>
    <alternativeName>
        <fullName evidence="5">40S ribosomal protein S6</fullName>
    </alternativeName>
</protein>
<dbReference type="Proteomes" id="UP000278627">
    <property type="component" value="Unassembled WGS sequence"/>
</dbReference>
<organism evidence="9">
    <name type="scientific">Brugia pahangi</name>
    <name type="common">Filarial nematode worm</name>
    <dbReference type="NCBI Taxonomy" id="6280"/>
    <lineage>
        <taxon>Eukaryota</taxon>
        <taxon>Metazoa</taxon>
        <taxon>Ecdysozoa</taxon>
        <taxon>Nematoda</taxon>
        <taxon>Chromadorea</taxon>
        <taxon>Rhabditida</taxon>
        <taxon>Spirurina</taxon>
        <taxon>Spiruromorpha</taxon>
        <taxon>Filarioidea</taxon>
        <taxon>Onchocercidae</taxon>
        <taxon>Brugia</taxon>
    </lineage>
</organism>
<evidence type="ECO:0000256" key="4">
    <source>
        <dbReference type="ARBA" id="ARBA00035278"/>
    </source>
</evidence>
<dbReference type="EMBL" id="UZAD01000770">
    <property type="protein sequence ID" value="VDN84361.1"/>
    <property type="molecule type" value="Genomic_DNA"/>
</dbReference>
<comment type="similarity">
    <text evidence="1">Belongs to the eukaryotic ribosomal protein eS6 family.</text>
</comment>
<dbReference type="GO" id="GO:0003735">
    <property type="term" value="F:structural constituent of ribosome"/>
    <property type="evidence" value="ECO:0007669"/>
    <property type="project" value="InterPro"/>
</dbReference>
<evidence type="ECO:0000313" key="8">
    <source>
        <dbReference type="Proteomes" id="UP000278627"/>
    </source>
</evidence>
<evidence type="ECO:0000256" key="1">
    <source>
        <dbReference type="ARBA" id="ARBA00009312"/>
    </source>
</evidence>
<dbReference type="AlphaFoldDB" id="A0A0N4T4S5"/>
<evidence type="ECO:0000256" key="5">
    <source>
        <dbReference type="ARBA" id="ARBA00035403"/>
    </source>
</evidence>
<evidence type="ECO:0000256" key="3">
    <source>
        <dbReference type="ARBA" id="ARBA00023274"/>
    </source>
</evidence>
<dbReference type="WBParaSite" id="BPAG_0000320501-mRNA-1">
    <property type="protein sequence ID" value="BPAG_0000320501-mRNA-1"/>
    <property type="gene ID" value="BPAG_0000320501"/>
</dbReference>
<dbReference type="GO" id="GO:0005840">
    <property type="term" value="C:ribosome"/>
    <property type="evidence" value="ECO:0007669"/>
    <property type="project" value="UniProtKB-KW"/>
</dbReference>
<evidence type="ECO:0000256" key="2">
    <source>
        <dbReference type="ARBA" id="ARBA00022980"/>
    </source>
</evidence>